<dbReference type="InterPro" id="IPR014263">
    <property type="entry name" value="Methanolan_biosynth_EpsI"/>
</dbReference>
<organism evidence="10 11">
    <name type="scientific">Novosphingobium fuchskuhlense</name>
    <dbReference type="NCBI Taxonomy" id="1117702"/>
    <lineage>
        <taxon>Bacteria</taxon>
        <taxon>Pseudomonadati</taxon>
        <taxon>Pseudomonadota</taxon>
        <taxon>Alphaproteobacteria</taxon>
        <taxon>Sphingomonadales</taxon>
        <taxon>Sphingomonadaceae</taxon>
        <taxon>Novosphingobium</taxon>
    </lineage>
</organism>
<feature type="domain" description="Methanolan biosynthesis EpsI" evidence="9">
    <location>
        <begin position="300"/>
        <end position="492"/>
    </location>
</feature>
<comment type="caution">
    <text evidence="10">The sequence shown here is derived from an EMBL/GenBank/DDBJ whole genome shotgun (WGS) entry which is preliminary data.</text>
</comment>
<evidence type="ECO:0000256" key="6">
    <source>
        <dbReference type="ARBA" id="ARBA00022989"/>
    </source>
</evidence>
<dbReference type="STRING" id="1117702.AQZ52_09170"/>
<dbReference type="Pfam" id="PF09721">
    <property type="entry name" value="Exosortase_EpsH"/>
    <property type="match status" value="1"/>
</dbReference>
<dbReference type="NCBIfam" id="TIGR02602">
    <property type="entry name" value="8TM_EpsH"/>
    <property type="match status" value="1"/>
</dbReference>
<dbReference type="AlphaFoldDB" id="A0A117UW03"/>
<feature type="transmembrane region" description="Helical" evidence="8">
    <location>
        <begin position="290"/>
        <end position="312"/>
    </location>
</feature>
<feature type="transmembrane region" description="Helical" evidence="8">
    <location>
        <begin position="86"/>
        <end position="105"/>
    </location>
</feature>
<evidence type="ECO:0000256" key="8">
    <source>
        <dbReference type="SAM" id="Phobius"/>
    </source>
</evidence>
<proteinExistence type="predicted"/>
<feature type="transmembrane region" description="Helical" evidence="8">
    <location>
        <begin position="33"/>
        <end position="50"/>
    </location>
</feature>
<dbReference type="GO" id="GO:0006508">
    <property type="term" value="P:proteolysis"/>
    <property type="evidence" value="ECO:0007669"/>
    <property type="project" value="UniProtKB-KW"/>
</dbReference>
<evidence type="ECO:0000256" key="5">
    <source>
        <dbReference type="ARBA" id="ARBA00022801"/>
    </source>
</evidence>
<dbReference type="NCBIfam" id="TIGR03109">
    <property type="entry name" value="exosort_XrtA"/>
    <property type="match status" value="1"/>
</dbReference>
<sequence length="501" mass="53822">MPLIQLAAAWLVLIVLFLGDWRDMAWQWWDSSTYNHILLIPPILVWLALQRANETAQLVPRAWWPGLLVTGGAVFLWVLGEFSGLNLARQLAVVVMLQGAALALLGPRVAAAQLFPLGYMLTLVPFGDELIPFLQTITAKLTMVLLALSQIPATVDGVFITTRFGYFEVAEACSGVKFLIAMIAYGALVSNVCFASWGRRAGFMALSLVVPVLANGVRAWGTIFIARSRGIAFAASFDHIFYGWVFFAVVMGLVMAAGWRFFDREVDAPLVDGAAIEASPLLARLERMALPVPMVLGGLAALALAGLAWSAAASRIAAPMPDYIALPDVPGWHLDDSAAKAEWHPLHSGADHRLVARYADGKGHTVDLSFALYAAQGDGKEAGGFGEGALPLGSRWAWEEPGPAFADAKSDVIQAPGPVHRLAVTWLRTGDLLTGSNTRLKLANMEDRLLLRPRATMALILSAEAGTGTGEGAPPPEAAIRSFLAATGPIVPWMDRMARVR</sequence>
<keyword evidence="6 8" id="KW-1133">Transmembrane helix</keyword>
<evidence type="ECO:0000256" key="4">
    <source>
        <dbReference type="ARBA" id="ARBA00022692"/>
    </source>
</evidence>
<dbReference type="InterPro" id="IPR019127">
    <property type="entry name" value="Exosortase"/>
</dbReference>
<evidence type="ECO:0000256" key="1">
    <source>
        <dbReference type="ARBA" id="ARBA00004651"/>
    </source>
</evidence>
<evidence type="ECO:0000313" key="11">
    <source>
        <dbReference type="Proteomes" id="UP000058012"/>
    </source>
</evidence>
<keyword evidence="7 8" id="KW-0472">Membrane</keyword>
<name>A0A117UW03_9SPHN</name>
<dbReference type="NCBIfam" id="TIGR04178">
    <property type="entry name" value="exo_archaeo"/>
    <property type="match status" value="1"/>
</dbReference>
<feature type="transmembrane region" description="Helical" evidence="8">
    <location>
        <begin position="203"/>
        <end position="221"/>
    </location>
</feature>
<keyword evidence="4 8" id="KW-0812">Transmembrane</keyword>
<evidence type="ECO:0000256" key="7">
    <source>
        <dbReference type="ARBA" id="ARBA00023136"/>
    </source>
</evidence>
<reference evidence="10 11" key="1">
    <citation type="submission" date="2015-10" db="EMBL/GenBank/DDBJ databases">
        <title>Draft genome sequence of Novosphingobium fuchskuhlense DSM 25065 isolated from a surface water sample of the southwest basin of Lake Grosse Fuchskuhle.</title>
        <authorList>
            <person name="Ruckert C."/>
            <person name="Winkler A."/>
            <person name="Glaeser J."/>
            <person name="Grossart H.-P."/>
            <person name="Kalinowski J."/>
            <person name="Glaeser S."/>
        </authorList>
    </citation>
    <scope>NUCLEOTIDE SEQUENCE [LARGE SCALE GENOMIC DNA]</scope>
    <source>
        <strain evidence="10 11">FNE08-7</strain>
    </source>
</reference>
<keyword evidence="2" id="KW-1003">Cell membrane</keyword>
<dbReference type="GO" id="GO:0008233">
    <property type="term" value="F:peptidase activity"/>
    <property type="evidence" value="ECO:0007669"/>
    <property type="project" value="UniProtKB-KW"/>
</dbReference>
<evidence type="ECO:0000259" key="9">
    <source>
        <dbReference type="Pfam" id="PF11984"/>
    </source>
</evidence>
<keyword evidence="11" id="KW-1185">Reference proteome</keyword>
<dbReference type="EMBL" id="LLZS01000006">
    <property type="protein sequence ID" value="KUR71896.1"/>
    <property type="molecule type" value="Genomic_DNA"/>
</dbReference>
<dbReference type="GO" id="GO:0005886">
    <property type="term" value="C:plasma membrane"/>
    <property type="evidence" value="ECO:0007669"/>
    <property type="project" value="UniProtKB-SubCell"/>
</dbReference>
<dbReference type="NCBIfam" id="TIGR02914">
    <property type="entry name" value="EpsI_fam"/>
    <property type="match status" value="1"/>
</dbReference>
<dbReference type="InterPro" id="IPR017540">
    <property type="entry name" value="Exosortase-1"/>
</dbReference>
<dbReference type="Proteomes" id="UP000058012">
    <property type="component" value="Unassembled WGS sequence"/>
</dbReference>
<dbReference type="InterPro" id="IPR026392">
    <property type="entry name" value="Exo/Archaeosortase_dom"/>
</dbReference>
<protein>
    <submittedName>
        <fullName evidence="10">Exosortase A</fullName>
    </submittedName>
</protein>
<keyword evidence="3" id="KW-0645">Protease</keyword>
<evidence type="ECO:0000313" key="10">
    <source>
        <dbReference type="EMBL" id="KUR71896.1"/>
    </source>
</evidence>
<comment type="subcellular location">
    <subcellularLocation>
        <location evidence="1">Cell membrane</location>
        <topology evidence="1">Multi-pass membrane protein</topology>
    </subcellularLocation>
</comment>
<accession>A0A117UW03</accession>
<dbReference type="Pfam" id="PF11984">
    <property type="entry name" value="DUF3485"/>
    <property type="match status" value="1"/>
</dbReference>
<feature type="transmembrane region" description="Helical" evidence="8">
    <location>
        <begin position="241"/>
        <end position="262"/>
    </location>
</feature>
<dbReference type="InterPro" id="IPR013426">
    <property type="entry name" value="EpsH-like"/>
</dbReference>
<feature type="transmembrane region" description="Helical" evidence="8">
    <location>
        <begin position="62"/>
        <end position="80"/>
    </location>
</feature>
<evidence type="ECO:0000256" key="2">
    <source>
        <dbReference type="ARBA" id="ARBA00022475"/>
    </source>
</evidence>
<gene>
    <name evidence="10" type="ORF">AQZ52_09170</name>
</gene>
<keyword evidence="5" id="KW-0378">Hydrolase</keyword>
<evidence type="ECO:0000256" key="3">
    <source>
        <dbReference type="ARBA" id="ARBA00022670"/>
    </source>
</evidence>